<evidence type="ECO:0000256" key="3">
    <source>
        <dbReference type="ARBA" id="ARBA00022692"/>
    </source>
</evidence>
<keyword evidence="5 6" id="KW-0472">Membrane</keyword>
<feature type="domain" description="Phage shock protein PspC N-terminal" evidence="7">
    <location>
        <begin position="23"/>
        <end position="79"/>
    </location>
</feature>
<keyword evidence="3 6" id="KW-0812">Transmembrane</keyword>
<dbReference type="Proteomes" id="UP000002973">
    <property type="component" value="Unassembled WGS sequence"/>
</dbReference>
<sequence length="109" mass="12642">MMTEMCYTRFSINERGLLIMKTTFYKLRRNRAVSGVLAGLSDKFGLDVGLVRFLFVLFTISNLGLGIIIYIILLSVMPYKEDVEEEMYGTGPRKRKEAEAIKEEDGWFW</sequence>
<dbReference type="PANTHER" id="PTHR33885">
    <property type="entry name" value="PHAGE SHOCK PROTEIN C"/>
    <property type="match status" value="1"/>
</dbReference>
<dbReference type="Pfam" id="PF04024">
    <property type="entry name" value="PspC"/>
    <property type="match status" value="1"/>
</dbReference>
<evidence type="ECO:0000256" key="2">
    <source>
        <dbReference type="ARBA" id="ARBA00022475"/>
    </source>
</evidence>
<evidence type="ECO:0000313" key="9">
    <source>
        <dbReference type="Proteomes" id="UP000002973"/>
    </source>
</evidence>
<name>E6IYW2_STRAP</name>
<dbReference type="eggNOG" id="COG1983">
    <property type="taxonomic scope" value="Bacteria"/>
</dbReference>
<protein>
    <submittedName>
        <fullName evidence="8">PspC domain protein</fullName>
    </submittedName>
</protein>
<evidence type="ECO:0000256" key="5">
    <source>
        <dbReference type="ARBA" id="ARBA00023136"/>
    </source>
</evidence>
<evidence type="ECO:0000256" key="4">
    <source>
        <dbReference type="ARBA" id="ARBA00022989"/>
    </source>
</evidence>
<accession>E6IYW2</accession>
<evidence type="ECO:0000256" key="6">
    <source>
        <dbReference type="SAM" id="Phobius"/>
    </source>
</evidence>
<dbReference type="InterPro" id="IPR052027">
    <property type="entry name" value="PspC"/>
</dbReference>
<evidence type="ECO:0000259" key="7">
    <source>
        <dbReference type="Pfam" id="PF04024"/>
    </source>
</evidence>
<evidence type="ECO:0000313" key="8">
    <source>
        <dbReference type="EMBL" id="EFU23217.1"/>
    </source>
</evidence>
<keyword evidence="4 6" id="KW-1133">Transmembrane helix</keyword>
<keyword evidence="2" id="KW-1003">Cell membrane</keyword>
<dbReference type="GO" id="GO:0005886">
    <property type="term" value="C:plasma membrane"/>
    <property type="evidence" value="ECO:0007669"/>
    <property type="project" value="UniProtKB-SubCell"/>
</dbReference>
<gene>
    <name evidence="8" type="ORF">HMPREF0813_00174</name>
</gene>
<feature type="transmembrane region" description="Helical" evidence="6">
    <location>
        <begin position="50"/>
        <end position="73"/>
    </location>
</feature>
<comment type="subcellular location">
    <subcellularLocation>
        <location evidence="1">Cell membrane</location>
        <topology evidence="1">Single-pass membrane protein</topology>
    </subcellularLocation>
</comment>
<dbReference type="InterPro" id="IPR007168">
    <property type="entry name" value="Phageshock_PspC_N"/>
</dbReference>
<evidence type="ECO:0000256" key="1">
    <source>
        <dbReference type="ARBA" id="ARBA00004162"/>
    </source>
</evidence>
<organism evidence="8 9">
    <name type="scientific">Streptococcus anginosus F0211</name>
    <dbReference type="NCBI Taxonomy" id="706437"/>
    <lineage>
        <taxon>Bacteria</taxon>
        <taxon>Bacillati</taxon>
        <taxon>Bacillota</taxon>
        <taxon>Bacilli</taxon>
        <taxon>Lactobacillales</taxon>
        <taxon>Streptococcaceae</taxon>
        <taxon>Streptococcus</taxon>
        <taxon>Streptococcus anginosus group</taxon>
    </lineage>
</organism>
<proteinExistence type="predicted"/>
<dbReference type="EMBL" id="AECT01000003">
    <property type="protein sequence ID" value="EFU23217.1"/>
    <property type="molecule type" value="Genomic_DNA"/>
</dbReference>
<comment type="caution">
    <text evidence="8">The sequence shown here is derived from an EMBL/GenBank/DDBJ whole genome shotgun (WGS) entry which is preliminary data.</text>
</comment>
<dbReference type="PANTHER" id="PTHR33885:SF3">
    <property type="entry name" value="PHAGE SHOCK PROTEIN C"/>
    <property type="match status" value="1"/>
</dbReference>
<reference evidence="8 9" key="1">
    <citation type="submission" date="2010-11" db="EMBL/GenBank/DDBJ databases">
        <authorList>
            <person name="Weinstock G."/>
            <person name="Sodergren E."/>
            <person name="Clifton S."/>
            <person name="Fulton L."/>
            <person name="Fulton B."/>
            <person name="Courtney L."/>
            <person name="Fronick C."/>
            <person name="Harrison M."/>
            <person name="Strong C."/>
            <person name="Farmer C."/>
            <person name="Delahaunty K."/>
            <person name="Markovic C."/>
            <person name="Hall O."/>
            <person name="Minx P."/>
            <person name="Tomlinson C."/>
            <person name="Mitreva M."/>
            <person name="Hou S."/>
            <person name="Chen J."/>
            <person name="Wollam A."/>
            <person name="Pepin K.H."/>
            <person name="Johnson M."/>
            <person name="Bhonagiri V."/>
            <person name="Zhang X."/>
            <person name="Suruliraj S."/>
            <person name="Warren W."/>
            <person name="Chinwalla A."/>
            <person name="Mardis E.R."/>
            <person name="Wilson R.K."/>
        </authorList>
    </citation>
    <scope>NUCLEOTIDE SEQUENCE [LARGE SCALE GENOMIC DNA]</scope>
    <source>
        <strain evidence="8 9">F0211</strain>
    </source>
</reference>
<dbReference type="AlphaFoldDB" id="E6IYW2"/>